<proteinExistence type="predicted"/>
<keyword evidence="3" id="KW-1185">Reference proteome</keyword>
<dbReference type="Proteomes" id="UP000070224">
    <property type="component" value="Unassembled WGS sequence"/>
</dbReference>
<sequence>MMMKVKAYLLTLLSILLLSACRSTAETPQLDLNDGGKGLELTARSTGDTLYIPFSSSVTDERLQITEAEDWIETELRRGQLLVYAARNSTPFARQAELILQIIERGGRQAARRITIRQEADESLATDRYLFPYIPVLGFPLSTYYSNKEKIYTIPLSATGGTHTDPILFRTNLSRDQLRISYDYGEGSSDWVHDLQIIKTEDSWGISLRADAIPTSMAQRRVRITLADAQFADQKISFDYLQLGHSTVSFAHPEQMFTSLGMLPQQISIPLKTDLPLSKLHLTVYVDSHNLEGQIERNGDGEVTPDYREKYRSPFWQYAVDTQDDQMERPALQRYFRLIKSPGGVTLTGQTTTSADFLDLSLAMSKGFSLVYCITNDANDQKLWGFLQLPNHNRHLYLHSQHSKSEERITLPAEASEFALSYRTNLHFDDIEWIRPTFVTLPERSWGAELPVPEGSTIDYPDLTNLKGIRVTANPLRTIRRFSITATYGTYVWSEYIGPKLAPLQFTCEQAPFTGVYEFATSEDTTLDLAALPDDESSKMVVTTVALTTNLSQEQIQITKPQARSGWIQAELGIDPETGYVSSIAFYLDKNTSGADRSTQIRLIPPTGEGLSPIIFTIRQTH</sequence>
<accession>A0A134B1W5</accession>
<dbReference type="EMBL" id="LSDK01000130">
    <property type="protein sequence ID" value="KXB73932.1"/>
    <property type="molecule type" value="Genomic_DNA"/>
</dbReference>
<organism evidence="2 3">
    <name type="scientific">Porphyromonas somerae</name>
    <dbReference type="NCBI Taxonomy" id="322095"/>
    <lineage>
        <taxon>Bacteria</taxon>
        <taxon>Pseudomonadati</taxon>
        <taxon>Bacteroidota</taxon>
        <taxon>Bacteroidia</taxon>
        <taxon>Bacteroidales</taxon>
        <taxon>Porphyromonadaceae</taxon>
        <taxon>Porphyromonas</taxon>
    </lineage>
</organism>
<dbReference type="AlphaFoldDB" id="A0A134B1W5"/>
<evidence type="ECO:0000313" key="3">
    <source>
        <dbReference type="Proteomes" id="UP000070224"/>
    </source>
</evidence>
<dbReference type="STRING" id="322095.HMPREF3185_01870"/>
<name>A0A134B1W5_9PORP</name>
<feature type="chain" id="PRO_5007461902" description="BACON domain-containing protein" evidence="1">
    <location>
        <begin position="26"/>
        <end position="622"/>
    </location>
</feature>
<reference evidence="3" key="1">
    <citation type="submission" date="2016-01" db="EMBL/GenBank/DDBJ databases">
        <authorList>
            <person name="Mitreva M."/>
            <person name="Pepin K.H."/>
            <person name="Mihindukulasuriya K.A."/>
            <person name="Fulton R."/>
            <person name="Fronick C."/>
            <person name="O'Laughlin M."/>
            <person name="Miner T."/>
            <person name="Herter B."/>
            <person name="Rosa B.A."/>
            <person name="Cordes M."/>
            <person name="Tomlinson C."/>
            <person name="Wollam A."/>
            <person name="Palsikar V.B."/>
            <person name="Mardis E.R."/>
            <person name="Wilson R.K."/>
        </authorList>
    </citation>
    <scope>NUCLEOTIDE SEQUENCE [LARGE SCALE GENOMIC DNA]</scope>
    <source>
        <strain evidence="3">KA00683</strain>
    </source>
</reference>
<dbReference type="PATRIC" id="fig|322095.3.peg.1845"/>
<keyword evidence="1" id="KW-0732">Signal</keyword>
<gene>
    <name evidence="2" type="ORF">HMPREF3185_01870</name>
</gene>
<feature type="signal peptide" evidence="1">
    <location>
        <begin position="1"/>
        <end position="25"/>
    </location>
</feature>
<evidence type="ECO:0008006" key="4">
    <source>
        <dbReference type="Google" id="ProtNLM"/>
    </source>
</evidence>
<protein>
    <recommendedName>
        <fullName evidence="4">BACON domain-containing protein</fullName>
    </recommendedName>
</protein>
<comment type="caution">
    <text evidence="2">The sequence shown here is derived from an EMBL/GenBank/DDBJ whole genome shotgun (WGS) entry which is preliminary data.</text>
</comment>
<dbReference type="PROSITE" id="PS51257">
    <property type="entry name" value="PROKAR_LIPOPROTEIN"/>
    <property type="match status" value="1"/>
</dbReference>
<evidence type="ECO:0000256" key="1">
    <source>
        <dbReference type="SAM" id="SignalP"/>
    </source>
</evidence>
<evidence type="ECO:0000313" key="2">
    <source>
        <dbReference type="EMBL" id="KXB73932.1"/>
    </source>
</evidence>